<evidence type="ECO:0000256" key="1">
    <source>
        <dbReference type="SAM" id="Phobius"/>
    </source>
</evidence>
<dbReference type="EMBL" id="JAAXMD010000127">
    <property type="protein sequence ID" value="NKQ25789.1"/>
    <property type="molecule type" value="Genomic_DNA"/>
</dbReference>
<keyword evidence="1" id="KW-1133">Transmembrane helix</keyword>
<reference evidence="2 3" key="1">
    <citation type="submission" date="2020-04" db="EMBL/GenBank/DDBJ databases">
        <title>Genome sequence of Streptomyces galbus strain I339.</title>
        <authorList>
            <person name="Silva E.A.N."/>
            <person name="Merces M."/>
            <person name="Castelo Branco A.P.O.T."/>
            <person name="Vasconcelos P.C."/>
            <person name="Costa N.P."/>
            <person name="Marinho G.C.S."/>
            <person name="Oliveira C.J.B."/>
            <person name="Araujo D."/>
            <person name="Rodrigues Junior V.S."/>
            <person name="Almeida R."/>
            <person name="Silva Filho U.R."/>
            <person name="Andrade A.S.A."/>
            <person name="Cibulski S.P."/>
        </authorList>
    </citation>
    <scope>NUCLEOTIDE SEQUENCE [LARGE SCALE GENOMIC DNA]</scope>
    <source>
        <strain evidence="2 3">I339</strain>
    </source>
</reference>
<organism evidence="2 3">
    <name type="scientific">Streptomyces galbus</name>
    <dbReference type="NCBI Taxonomy" id="33898"/>
    <lineage>
        <taxon>Bacteria</taxon>
        <taxon>Bacillati</taxon>
        <taxon>Actinomycetota</taxon>
        <taxon>Actinomycetes</taxon>
        <taxon>Kitasatosporales</taxon>
        <taxon>Streptomycetaceae</taxon>
        <taxon>Streptomyces</taxon>
    </lineage>
</organism>
<protein>
    <submittedName>
        <fullName evidence="2">Uncharacterized protein</fullName>
    </submittedName>
</protein>
<dbReference type="RefSeq" id="WP_168374024.1">
    <property type="nucleotide sequence ID" value="NZ_JAAXMD010000127.1"/>
</dbReference>
<accession>A0ABX1IJH8</accession>
<keyword evidence="3" id="KW-1185">Reference proteome</keyword>
<evidence type="ECO:0000313" key="3">
    <source>
        <dbReference type="Proteomes" id="UP000744032"/>
    </source>
</evidence>
<comment type="caution">
    <text evidence="2">The sequence shown here is derived from an EMBL/GenBank/DDBJ whole genome shotgun (WGS) entry which is preliminary data.</text>
</comment>
<evidence type="ECO:0000313" key="2">
    <source>
        <dbReference type="EMBL" id="NKQ25789.1"/>
    </source>
</evidence>
<proteinExistence type="predicted"/>
<keyword evidence="1" id="KW-0812">Transmembrane</keyword>
<keyword evidence="1" id="KW-0472">Membrane</keyword>
<feature type="transmembrane region" description="Helical" evidence="1">
    <location>
        <begin position="20"/>
        <end position="39"/>
    </location>
</feature>
<sequence length="227" mass="26040">MVDSDDEVTPRRGRFDAVHKWAATAAGVVALAFSLYNFTELQKKPEIDMALPHLMRIGLVGKDTHFYLQPTVSTRIKTQDVEVIRDARFRLTPVGSISSSKRPVFYWKEVGTWNFDPVKEWISYRWSGDPAPFLVSQDRPQQPTFLFQADGWSFQPGRYEGSLQLSRSENHNPVTKNFCLIISKKAVDEIRNGASREDIFYWRNDMPKAKASSKVSGCYVREAEWQG</sequence>
<dbReference type="Proteomes" id="UP000744032">
    <property type="component" value="Unassembled WGS sequence"/>
</dbReference>
<name>A0ABX1IJH8_STRGB</name>
<gene>
    <name evidence="2" type="ORF">HF200_15405</name>
</gene>